<gene>
    <name evidence="2" type="ORF">JAAARDRAFT_203689</name>
</gene>
<dbReference type="Proteomes" id="UP000027265">
    <property type="component" value="Unassembled WGS sequence"/>
</dbReference>
<feature type="compositionally biased region" description="Low complexity" evidence="1">
    <location>
        <begin position="146"/>
        <end position="164"/>
    </location>
</feature>
<protein>
    <submittedName>
        <fullName evidence="2">Uncharacterized protein</fullName>
    </submittedName>
</protein>
<accession>A0A067QGF1</accession>
<feature type="compositionally biased region" description="Basic residues" evidence="1">
    <location>
        <begin position="49"/>
        <end position="58"/>
    </location>
</feature>
<evidence type="ECO:0000256" key="1">
    <source>
        <dbReference type="SAM" id="MobiDB-lite"/>
    </source>
</evidence>
<feature type="region of interest" description="Disordered" evidence="1">
    <location>
        <begin position="19"/>
        <end position="197"/>
    </location>
</feature>
<feature type="compositionally biased region" description="Basic and acidic residues" evidence="1">
    <location>
        <begin position="166"/>
        <end position="197"/>
    </location>
</feature>
<sequence>MSHQARHIEDSQVEEELVDSAKLRLPVVGLGIRSVKGRPRGKGDSLRRGASRRTRQTARKSTGIPREVGASEDAFPTSDAKELDGETSSGEASVSKRTQDPSSERSTKTRKRPKETDQSEKDIGSPSRRTRRSARLLGAETSVGVPADQQQGPSGGSSAESAEPTANHDRVKDGNLENAHPGRERDSYELEKNSRST</sequence>
<dbReference type="AlphaFoldDB" id="A0A067QGF1"/>
<dbReference type="EMBL" id="KL197711">
    <property type="protein sequence ID" value="KDQ62592.1"/>
    <property type="molecule type" value="Genomic_DNA"/>
</dbReference>
<keyword evidence="3" id="KW-1185">Reference proteome</keyword>
<dbReference type="InParanoid" id="A0A067QGF1"/>
<name>A0A067QGF1_9AGAM</name>
<evidence type="ECO:0000313" key="2">
    <source>
        <dbReference type="EMBL" id="KDQ62592.1"/>
    </source>
</evidence>
<feature type="compositionally biased region" description="Polar residues" evidence="1">
    <location>
        <begin position="86"/>
        <end position="96"/>
    </location>
</feature>
<reference evidence="3" key="1">
    <citation type="journal article" date="2014" name="Proc. Natl. Acad. Sci. U.S.A.">
        <title>Extensive sampling of basidiomycete genomes demonstrates inadequacy of the white-rot/brown-rot paradigm for wood decay fungi.</title>
        <authorList>
            <person name="Riley R."/>
            <person name="Salamov A.A."/>
            <person name="Brown D.W."/>
            <person name="Nagy L.G."/>
            <person name="Floudas D."/>
            <person name="Held B.W."/>
            <person name="Levasseur A."/>
            <person name="Lombard V."/>
            <person name="Morin E."/>
            <person name="Otillar R."/>
            <person name="Lindquist E.A."/>
            <person name="Sun H."/>
            <person name="LaButti K.M."/>
            <person name="Schmutz J."/>
            <person name="Jabbour D."/>
            <person name="Luo H."/>
            <person name="Baker S.E."/>
            <person name="Pisabarro A.G."/>
            <person name="Walton J.D."/>
            <person name="Blanchette R.A."/>
            <person name="Henrissat B."/>
            <person name="Martin F."/>
            <person name="Cullen D."/>
            <person name="Hibbett D.S."/>
            <person name="Grigoriev I.V."/>
        </authorList>
    </citation>
    <scope>NUCLEOTIDE SEQUENCE [LARGE SCALE GENOMIC DNA]</scope>
    <source>
        <strain evidence="3">MUCL 33604</strain>
    </source>
</reference>
<feature type="compositionally biased region" description="Basic and acidic residues" evidence="1">
    <location>
        <begin position="97"/>
        <end position="107"/>
    </location>
</feature>
<dbReference type="HOGENOM" id="CLU_1384347_0_0_1"/>
<proteinExistence type="predicted"/>
<feature type="compositionally biased region" description="Basic and acidic residues" evidence="1">
    <location>
        <begin position="114"/>
        <end position="123"/>
    </location>
</feature>
<evidence type="ECO:0000313" key="3">
    <source>
        <dbReference type="Proteomes" id="UP000027265"/>
    </source>
</evidence>
<organism evidence="2 3">
    <name type="scientific">Jaapia argillacea MUCL 33604</name>
    <dbReference type="NCBI Taxonomy" id="933084"/>
    <lineage>
        <taxon>Eukaryota</taxon>
        <taxon>Fungi</taxon>
        <taxon>Dikarya</taxon>
        <taxon>Basidiomycota</taxon>
        <taxon>Agaricomycotina</taxon>
        <taxon>Agaricomycetes</taxon>
        <taxon>Agaricomycetidae</taxon>
        <taxon>Jaapiales</taxon>
        <taxon>Jaapiaceae</taxon>
        <taxon>Jaapia</taxon>
    </lineage>
</organism>